<dbReference type="Pfam" id="PF05229">
    <property type="entry name" value="SCPU"/>
    <property type="match status" value="1"/>
</dbReference>
<keyword evidence="1" id="KW-0732">Signal</keyword>
<dbReference type="EMBL" id="RJVO01000001">
    <property type="protein sequence ID" value="ROH93650.1"/>
    <property type="molecule type" value="Genomic_DNA"/>
</dbReference>
<protein>
    <recommendedName>
        <fullName evidence="2">Spore coat protein U/FanG domain-containing protein</fullName>
    </recommendedName>
</protein>
<dbReference type="AlphaFoldDB" id="A0A3N0VM44"/>
<evidence type="ECO:0000313" key="3">
    <source>
        <dbReference type="EMBL" id="ROH93650.1"/>
    </source>
</evidence>
<evidence type="ECO:0000259" key="2">
    <source>
        <dbReference type="Pfam" id="PF05229"/>
    </source>
</evidence>
<feature type="domain" description="Spore coat protein U/FanG" evidence="2">
    <location>
        <begin position="26"/>
        <end position="173"/>
    </location>
</feature>
<proteinExistence type="predicted"/>
<evidence type="ECO:0000256" key="1">
    <source>
        <dbReference type="SAM" id="SignalP"/>
    </source>
</evidence>
<dbReference type="InParanoid" id="A0A3N0VM44"/>
<feature type="chain" id="PRO_5018040722" description="Spore coat protein U/FanG domain-containing protein" evidence="1">
    <location>
        <begin position="23"/>
        <end position="176"/>
    </location>
</feature>
<keyword evidence="4" id="KW-1185">Reference proteome</keyword>
<dbReference type="InterPro" id="IPR053167">
    <property type="entry name" value="Spore_coat_component"/>
</dbReference>
<evidence type="ECO:0000313" key="4">
    <source>
        <dbReference type="Proteomes" id="UP000282106"/>
    </source>
</evidence>
<reference evidence="3 4" key="1">
    <citation type="submission" date="2018-10" db="EMBL/GenBank/DDBJ databases">
        <authorList>
            <person name="Chen W.-M."/>
        </authorList>
    </citation>
    <scope>NUCLEOTIDE SEQUENCE [LARGE SCALE GENOMIC DNA]</scope>
    <source>
        <strain evidence="3 4">THS-13</strain>
    </source>
</reference>
<feature type="signal peptide" evidence="1">
    <location>
        <begin position="1"/>
        <end position="22"/>
    </location>
</feature>
<dbReference type="Proteomes" id="UP000282106">
    <property type="component" value="Unassembled WGS sequence"/>
</dbReference>
<dbReference type="RefSeq" id="WP_123210505.1">
    <property type="nucleotide sequence ID" value="NZ_RJVO01000001.1"/>
</dbReference>
<dbReference type="InterPro" id="IPR007893">
    <property type="entry name" value="Spore_coat_U/FanG"/>
</dbReference>
<sequence>MTIHPRCLALALSLGVAGAAHAESKTATLDVRARFNENCSVSAPALDFGELKRMSMNKTIILQGKLVVDCSERVVYRVGLDAGLHYDAATPENRRLAGPNGAYSLYTVLLPASGGGGSIWGDNGLGNTLSAGAPFLRTGNGVISEYAFTAVAFGVVAGNGNANGQFTDTLTMTLEY</sequence>
<dbReference type="PANTHER" id="PTHR37089">
    <property type="entry name" value="PROTEIN U-RELATED"/>
    <property type="match status" value="1"/>
</dbReference>
<gene>
    <name evidence="3" type="ORF">ED208_03770</name>
</gene>
<comment type="caution">
    <text evidence="3">The sequence shown here is derived from an EMBL/GenBank/DDBJ whole genome shotgun (WGS) entry which is preliminary data.</text>
</comment>
<organism evidence="3 4">
    <name type="scientific">Stagnimonas aquatica</name>
    <dbReference type="NCBI Taxonomy" id="2689987"/>
    <lineage>
        <taxon>Bacteria</taxon>
        <taxon>Pseudomonadati</taxon>
        <taxon>Pseudomonadota</taxon>
        <taxon>Gammaproteobacteria</taxon>
        <taxon>Nevskiales</taxon>
        <taxon>Nevskiaceae</taxon>
        <taxon>Stagnimonas</taxon>
    </lineage>
</organism>
<accession>A0A3N0VM44</accession>
<name>A0A3N0VM44_9GAMM</name>